<evidence type="ECO:0000256" key="6">
    <source>
        <dbReference type="ARBA" id="ARBA00023136"/>
    </source>
</evidence>
<comment type="caution">
    <text evidence="9">The sequence shown here is derived from an EMBL/GenBank/DDBJ whole genome shotgun (WGS) entry which is preliminary data.</text>
</comment>
<feature type="transmembrane region" description="Helical" evidence="7">
    <location>
        <begin position="480"/>
        <end position="499"/>
    </location>
</feature>
<feature type="transmembrane region" description="Helical" evidence="7">
    <location>
        <begin position="59"/>
        <end position="78"/>
    </location>
</feature>
<dbReference type="InterPro" id="IPR036259">
    <property type="entry name" value="MFS_trans_sf"/>
</dbReference>
<evidence type="ECO:0000256" key="5">
    <source>
        <dbReference type="ARBA" id="ARBA00022989"/>
    </source>
</evidence>
<name>A0A084H329_METID</name>
<feature type="transmembrane region" description="Helical" evidence="7">
    <location>
        <begin position="311"/>
        <end position="331"/>
    </location>
</feature>
<dbReference type="AlphaFoldDB" id="A0A084H329"/>
<sequence length="509" mass="55192">MKVAQAILEKEEIKQQSSNMKRPFILAAVMLAMFMAAIEATIVSTAMPAIVGELGGFSLYSWVFSSYLLMNAVTVLIYGKLSDLFGRKPVLIFGISVFLAGSAMCGMVSSMEWLIAARFIQGFGAGAVMPIASTIVGDIYTKEERAKIQGYLSSVWGISAIMGPAIGGLLVQFVSWRFVFWVNIPLGLLAIAGLVLYLHENVERKKHEIDYKGALFLFLSISTAMIVLVEGGIRWPWMSSPVLLISSAAILTFVLFIRQEKRAKEPMMPFSIWKEKSIFIANMTSLTTGVMLIGISSFLPAFVQAVMGQTPIVAGFTLTAMSIGWPIASTISGRLLFKIGFRTTSVIGGAALIAGSAVFFTLTPDDGPLWAAFGSFLVGIGMGMTTTAFIVSIQSTVSWEQRGSATAANMFMRTLGNTIGAALLGGILNTRLQSYFREEGIGETIDLDSVNRLLSPEEASKLSADAMHALKEGLTYSLHSVYIMVFVFAVISFALILRLPKEKKEAQEK</sequence>
<evidence type="ECO:0000259" key="8">
    <source>
        <dbReference type="PROSITE" id="PS50850"/>
    </source>
</evidence>
<accession>A0A084H329</accession>
<reference evidence="9 10" key="1">
    <citation type="journal article" date="2005" name="Int. J. Syst. Evol. Microbiol.">
        <title>Bacillus cibi sp. nov., isolated from jeotgal, a traditional Korean fermented seafood.</title>
        <authorList>
            <person name="Yoon J.H."/>
            <person name="Lee C.H."/>
            <person name="Oh T.K."/>
        </authorList>
    </citation>
    <scope>NUCLEOTIDE SEQUENCE [LARGE SCALE GENOMIC DNA]</scope>
    <source>
        <strain evidence="9 10">DSM 16189</strain>
    </source>
</reference>
<dbReference type="InterPro" id="IPR011701">
    <property type="entry name" value="MFS"/>
</dbReference>
<feature type="transmembrane region" description="Helical" evidence="7">
    <location>
        <begin position="90"/>
        <end position="109"/>
    </location>
</feature>
<keyword evidence="3" id="KW-1003">Cell membrane</keyword>
<feature type="transmembrane region" description="Helical" evidence="7">
    <location>
        <begin position="411"/>
        <end position="428"/>
    </location>
</feature>
<evidence type="ECO:0000256" key="2">
    <source>
        <dbReference type="ARBA" id="ARBA00022448"/>
    </source>
</evidence>
<dbReference type="PANTHER" id="PTHR23501:SF191">
    <property type="entry name" value="VACUOLAR BASIC AMINO ACID TRANSPORTER 4"/>
    <property type="match status" value="1"/>
</dbReference>
<keyword evidence="4 7" id="KW-0812">Transmembrane</keyword>
<dbReference type="InterPro" id="IPR020846">
    <property type="entry name" value="MFS_dom"/>
</dbReference>
<evidence type="ECO:0000313" key="10">
    <source>
        <dbReference type="Proteomes" id="UP000028549"/>
    </source>
</evidence>
<dbReference type="STRING" id="246786.GS18_0203420"/>
<dbReference type="RefSeq" id="WP_029565506.1">
    <property type="nucleotide sequence ID" value="NZ_JNVC02000001.1"/>
</dbReference>
<dbReference type="CDD" id="cd17502">
    <property type="entry name" value="MFS_Azr1_MDR_like"/>
    <property type="match status" value="1"/>
</dbReference>
<feature type="transmembrane region" description="Helical" evidence="7">
    <location>
        <begin position="343"/>
        <end position="363"/>
    </location>
</feature>
<feature type="transmembrane region" description="Helical" evidence="7">
    <location>
        <begin position="180"/>
        <end position="199"/>
    </location>
</feature>
<feature type="domain" description="Major facilitator superfamily (MFS) profile" evidence="8">
    <location>
        <begin position="25"/>
        <end position="504"/>
    </location>
</feature>
<dbReference type="SUPFAM" id="SSF103473">
    <property type="entry name" value="MFS general substrate transporter"/>
    <property type="match status" value="1"/>
</dbReference>
<evidence type="ECO:0000256" key="3">
    <source>
        <dbReference type="ARBA" id="ARBA00022475"/>
    </source>
</evidence>
<feature type="transmembrane region" description="Helical" evidence="7">
    <location>
        <begin position="211"/>
        <end position="229"/>
    </location>
</feature>
<dbReference type="EMBL" id="JNVC02000001">
    <property type="protein sequence ID" value="KEZ53991.1"/>
    <property type="molecule type" value="Genomic_DNA"/>
</dbReference>
<dbReference type="GO" id="GO:0005886">
    <property type="term" value="C:plasma membrane"/>
    <property type="evidence" value="ECO:0007669"/>
    <property type="project" value="UniProtKB-SubCell"/>
</dbReference>
<gene>
    <name evidence="9" type="ORF">GS18_0203420</name>
</gene>
<evidence type="ECO:0000256" key="7">
    <source>
        <dbReference type="SAM" id="Phobius"/>
    </source>
</evidence>
<feature type="transmembrane region" description="Helical" evidence="7">
    <location>
        <begin position="235"/>
        <end position="257"/>
    </location>
</feature>
<dbReference type="PRINTS" id="PR01036">
    <property type="entry name" value="TCRTETB"/>
</dbReference>
<organism evidence="9 10">
    <name type="scientific">Metabacillus indicus</name>
    <name type="common">Bacillus indicus</name>
    <dbReference type="NCBI Taxonomy" id="246786"/>
    <lineage>
        <taxon>Bacteria</taxon>
        <taxon>Bacillati</taxon>
        <taxon>Bacillota</taxon>
        <taxon>Bacilli</taxon>
        <taxon>Bacillales</taxon>
        <taxon>Bacillaceae</taxon>
        <taxon>Metabacillus</taxon>
    </lineage>
</organism>
<dbReference type="Proteomes" id="UP000028549">
    <property type="component" value="Unassembled WGS sequence"/>
</dbReference>
<dbReference type="Pfam" id="PF07690">
    <property type="entry name" value="MFS_1"/>
    <property type="match status" value="1"/>
</dbReference>
<proteinExistence type="predicted"/>
<feature type="transmembrane region" description="Helical" evidence="7">
    <location>
        <begin position="115"/>
        <end position="139"/>
    </location>
</feature>
<dbReference type="GO" id="GO:0022857">
    <property type="term" value="F:transmembrane transporter activity"/>
    <property type="evidence" value="ECO:0007669"/>
    <property type="project" value="InterPro"/>
</dbReference>
<protein>
    <submittedName>
        <fullName evidence="9">MFS transporter</fullName>
    </submittedName>
</protein>
<feature type="transmembrane region" description="Helical" evidence="7">
    <location>
        <begin position="24"/>
        <end position="47"/>
    </location>
</feature>
<evidence type="ECO:0000256" key="4">
    <source>
        <dbReference type="ARBA" id="ARBA00022692"/>
    </source>
</evidence>
<feature type="transmembrane region" description="Helical" evidence="7">
    <location>
        <begin position="278"/>
        <end position="299"/>
    </location>
</feature>
<feature type="transmembrane region" description="Helical" evidence="7">
    <location>
        <begin position="151"/>
        <end position="174"/>
    </location>
</feature>
<keyword evidence="5 7" id="KW-1133">Transmembrane helix</keyword>
<evidence type="ECO:0000256" key="1">
    <source>
        <dbReference type="ARBA" id="ARBA00004651"/>
    </source>
</evidence>
<dbReference type="PANTHER" id="PTHR23501">
    <property type="entry name" value="MAJOR FACILITATOR SUPERFAMILY"/>
    <property type="match status" value="1"/>
</dbReference>
<comment type="subcellular location">
    <subcellularLocation>
        <location evidence="1">Cell membrane</location>
        <topology evidence="1">Multi-pass membrane protein</topology>
    </subcellularLocation>
</comment>
<dbReference type="Gene3D" id="1.20.1250.20">
    <property type="entry name" value="MFS general substrate transporter like domains"/>
    <property type="match status" value="1"/>
</dbReference>
<dbReference type="Gene3D" id="1.20.1720.10">
    <property type="entry name" value="Multidrug resistance protein D"/>
    <property type="match status" value="1"/>
</dbReference>
<feature type="transmembrane region" description="Helical" evidence="7">
    <location>
        <begin position="369"/>
        <end position="391"/>
    </location>
</feature>
<keyword evidence="10" id="KW-1185">Reference proteome</keyword>
<evidence type="ECO:0000313" key="9">
    <source>
        <dbReference type="EMBL" id="KEZ53991.1"/>
    </source>
</evidence>
<dbReference type="FunFam" id="1.20.1720.10:FF:000004">
    <property type="entry name" value="EmrB/QacA family drug resistance transporter"/>
    <property type="match status" value="1"/>
</dbReference>
<keyword evidence="2" id="KW-0813">Transport</keyword>
<keyword evidence="6 7" id="KW-0472">Membrane</keyword>
<dbReference type="PROSITE" id="PS50850">
    <property type="entry name" value="MFS"/>
    <property type="match status" value="1"/>
</dbReference>
<dbReference type="OrthoDB" id="9807274at2"/>